<evidence type="ECO:0000256" key="1">
    <source>
        <dbReference type="SAM" id="Phobius"/>
    </source>
</evidence>
<keyword evidence="1" id="KW-1133">Transmembrane helix</keyword>
<dbReference type="EMBL" id="AP015098">
    <property type="protein sequence ID" value="BAU03150.1"/>
    <property type="molecule type" value="Genomic_DNA"/>
</dbReference>
<gene>
    <name evidence="2" type="primary">Vigan.UMG021500</name>
    <name evidence="2" type="ORF">VIGAN_UM021500</name>
</gene>
<evidence type="ECO:0000313" key="2">
    <source>
        <dbReference type="EMBL" id="BAU03150.1"/>
    </source>
</evidence>
<keyword evidence="1" id="KW-0812">Transmembrane</keyword>
<keyword evidence="1" id="KW-0472">Membrane</keyword>
<proteinExistence type="predicted"/>
<protein>
    <submittedName>
        <fullName evidence="2">Uncharacterized protein</fullName>
    </submittedName>
</protein>
<feature type="transmembrane region" description="Helical" evidence="1">
    <location>
        <begin position="44"/>
        <end position="67"/>
    </location>
</feature>
<organism evidence="2">
    <name type="scientific">Vigna angularis var. angularis</name>
    <dbReference type="NCBI Taxonomy" id="157739"/>
    <lineage>
        <taxon>Eukaryota</taxon>
        <taxon>Viridiplantae</taxon>
        <taxon>Streptophyta</taxon>
        <taxon>Embryophyta</taxon>
        <taxon>Tracheophyta</taxon>
        <taxon>Spermatophyta</taxon>
        <taxon>Magnoliopsida</taxon>
        <taxon>eudicotyledons</taxon>
        <taxon>Gunneridae</taxon>
        <taxon>Pentapetalae</taxon>
        <taxon>rosids</taxon>
        <taxon>fabids</taxon>
        <taxon>Fabales</taxon>
        <taxon>Fabaceae</taxon>
        <taxon>Papilionoideae</taxon>
        <taxon>50 kb inversion clade</taxon>
        <taxon>NPAAA clade</taxon>
        <taxon>indigoferoid/millettioid clade</taxon>
        <taxon>Phaseoleae</taxon>
        <taxon>Vigna</taxon>
    </lineage>
</organism>
<accession>A0A0S3TDC5</accession>
<name>A0A0S3TDC5_PHAAN</name>
<sequence>MQWRITSSVSCFQKPWTNFNYFLHTLIISVESCYMQHRVSSGPLLLYSVVVYFAPIGFRLLLFYRIVCFLWQQPPTMCFSFITASFF</sequence>
<reference evidence="2" key="1">
    <citation type="journal article" date="2015" name="Sci. Rep.">
        <title>The power of single molecule real-time sequencing technology in the de novo assembly of a eukaryotic genome.</title>
        <authorList>
            <person name="Sakai H."/>
            <person name="Naito K."/>
            <person name="Ogiso-Tanaka E."/>
            <person name="Takahashi Y."/>
            <person name="Iseki K."/>
            <person name="Muto C."/>
            <person name="Satou K."/>
            <person name="Teruya K."/>
            <person name="Shiroma A."/>
            <person name="Shimoji M."/>
            <person name="Hirano T."/>
            <person name="Itoh T."/>
            <person name="Kaga A."/>
            <person name="Tomooka N."/>
        </authorList>
    </citation>
    <scope>NUCLEOTIDE SEQUENCE</scope>
</reference>
<dbReference type="AlphaFoldDB" id="A0A0S3TDC5"/>